<reference evidence="1" key="2">
    <citation type="submission" date="2023-05" db="EMBL/GenBank/DDBJ databases">
        <authorList>
            <consortium name="Lawrence Berkeley National Laboratory"/>
            <person name="Steindorff A."/>
            <person name="Hensen N."/>
            <person name="Bonometti L."/>
            <person name="Westerberg I."/>
            <person name="Brannstrom I.O."/>
            <person name="Guillou S."/>
            <person name="Cros-Aarteil S."/>
            <person name="Calhoun S."/>
            <person name="Haridas S."/>
            <person name="Kuo A."/>
            <person name="Mondo S."/>
            <person name="Pangilinan J."/>
            <person name="Riley R."/>
            <person name="Labutti K."/>
            <person name="Andreopoulos B."/>
            <person name="Lipzen A."/>
            <person name="Chen C."/>
            <person name="Yanf M."/>
            <person name="Daum C."/>
            <person name="Ng V."/>
            <person name="Clum A."/>
            <person name="Ohm R."/>
            <person name="Martin F."/>
            <person name="Silar P."/>
            <person name="Natvig D."/>
            <person name="Lalanne C."/>
            <person name="Gautier V."/>
            <person name="Ament-Velasquez S.L."/>
            <person name="Kruys A."/>
            <person name="Hutchinson M.I."/>
            <person name="Powell A.J."/>
            <person name="Barry K."/>
            <person name="Miller A.N."/>
            <person name="Grigoriev I.V."/>
            <person name="Debuchy R."/>
            <person name="Gladieux P."/>
            <person name="Thoren M.H."/>
            <person name="Johannesson H."/>
        </authorList>
    </citation>
    <scope>NUCLEOTIDE SEQUENCE</scope>
    <source>
        <strain evidence="1">CBS 757.83</strain>
    </source>
</reference>
<dbReference type="AlphaFoldDB" id="A0AAN6T127"/>
<dbReference type="EMBL" id="MU863643">
    <property type="protein sequence ID" value="KAK4100169.1"/>
    <property type="molecule type" value="Genomic_DNA"/>
</dbReference>
<comment type="caution">
    <text evidence="1">The sequence shown here is derived from an EMBL/GenBank/DDBJ whole genome shotgun (WGS) entry which is preliminary data.</text>
</comment>
<evidence type="ECO:0000313" key="2">
    <source>
        <dbReference type="Proteomes" id="UP001305647"/>
    </source>
</evidence>
<protein>
    <submittedName>
        <fullName evidence="1">Uncharacterized protein</fullName>
    </submittedName>
</protein>
<dbReference type="Proteomes" id="UP001305647">
    <property type="component" value="Unassembled WGS sequence"/>
</dbReference>
<accession>A0AAN6T127</accession>
<evidence type="ECO:0000313" key="1">
    <source>
        <dbReference type="EMBL" id="KAK4100169.1"/>
    </source>
</evidence>
<organism evidence="1 2">
    <name type="scientific">Parathielavia hyrcaniae</name>
    <dbReference type="NCBI Taxonomy" id="113614"/>
    <lineage>
        <taxon>Eukaryota</taxon>
        <taxon>Fungi</taxon>
        <taxon>Dikarya</taxon>
        <taxon>Ascomycota</taxon>
        <taxon>Pezizomycotina</taxon>
        <taxon>Sordariomycetes</taxon>
        <taxon>Sordariomycetidae</taxon>
        <taxon>Sordariales</taxon>
        <taxon>Chaetomiaceae</taxon>
        <taxon>Parathielavia</taxon>
    </lineage>
</organism>
<sequence length="222" mass="25635">MFSLRLLDAFPDYHADFEAKLQSWQEAISPSSDPSTWSSVSEFDALVALGPKAVPLALRHLRDAKGDGIATAAFLYSKLEHDPEYLVDTADPERNVAAILEKNFERNRVVRNALLDYVEHCEMVALQSNSLFCTESNEFEDLVRIGPPVIPQLMLSYKKTHAQQLFEYELLHVILWGHKTGQTTISMPMQYNMWDDWFQKRNYNEAPHYARPPSRRVSQDWM</sequence>
<gene>
    <name evidence="1" type="ORF">N658DRAFT_508110</name>
</gene>
<proteinExistence type="predicted"/>
<reference evidence="1" key="1">
    <citation type="journal article" date="2023" name="Mol. Phylogenet. Evol.">
        <title>Genome-scale phylogeny and comparative genomics of the fungal order Sordariales.</title>
        <authorList>
            <person name="Hensen N."/>
            <person name="Bonometti L."/>
            <person name="Westerberg I."/>
            <person name="Brannstrom I.O."/>
            <person name="Guillou S."/>
            <person name="Cros-Aarteil S."/>
            <person name="Calhoun S."/>
            <person name="Haridas S."/>
            <person name="Kuo A."/>
            <person name="Mondo S."/>
            <person name="Pangilinan J."/>
            <person name="Riley R."/>
            <person name="LaButti K."/>
            <person name="Andreopoulos B."/>
            <person name="Lipzen A."/>
            <person name="Chen C."/>
            <person name="Yan M."/>
            <person name="Daum C."/>
            <person name="Ng V."/>
            <person name="Clum A."/>
            <person name="Steindorff A."/>
            <person name="Ohm R.A."/>
            <person name="Martin F."/>
            <person name="Silar P."/>
            <person name="Natvig D.O."/>
            <person name="Lalanne C."/>
            <person name="Gautier V."/>
            <person name="Ament-Velasquez S.L."/>
            <person name="Kruys A."/>
            <person name="Hutchinson M.I."/>
            <person name="Powell A.J."/>
            <person name="Barry K."/>
            <person name="Miller A.N."/>
            <person name="Grigoriev I.V."/>
            <person name="Debuchy R."/>
            <person name="Gladieux P."/>
            <person name="Hiltunen Thoren M."/>
            <person name="Johannesson H."/>
        </authorList>
    </citation>
    <scope>NUCLEOTIDE SEQUENCE</scope>
    <source>
        <strain evidence="1">CBS 757.83</strain>
    </source>
</reference>
<name>A0AAN6T127_9PEZI</name>
<keyword evidence="2" id="KW-1185">Reference proteome</keyword>